<gene>
    <name evidence="1" type="ORF">SAMN00777080_4689</name>
</gene>
<reference evidence="2" key="1">
    <citation type="submission" date="2017-04" db="EMBL/GenBank/DDBJ databases">
        <authorList>
            <person name="Varghese N."/>
            <person name="Submissions S."/>
        </authorList>
    </citation>
    <scope>NUCLEOTIDE SEQUENCE [LARGE SCALE GENOMIC DNA]</scope>
    <source>
        <strain evidence="2">DSM 16537</strain>
    </source>
</reference>
<dbReference type="AlphaFoldDB" id="A0A1W2HAW3"/>
<dbReference type="EMBL" id="LT838813">
    <property type="protein sequence ID" value="SMD46013.1"/>
    <property type="molecule type" value="Genomic_DNA"/>
</dbReference>
<sequence>MDIFNGISITEIKKQFMFITHFVLLKRGDLTFLSGFLSQVISSWQLPCFGQTAS</sequence>
<name>A0A1W2HAW3_9BACT</name>
<keyword evidence="2" id="KW-1185">Reference proteome</keyword>
<protein>
    <submittedName>
        <fullName evidence="1">Uncharacterized protein</fullName>
    </submittedName>
</protein>
<organism evidence="1 2">
    <name type="scientific">Aquiflexum balticum DSM 16537</name>
    <dbReference type="NCBI Taxonomy" id="758820"/>
    <lineage>
        <taxon>Bacteria</taxon>
        <taxon>Pseudomonadati</taxon>
        <taxon>Bacteroidota</taxon>
        <taxon>Cytophagia</taxon>
        <taxon>Cytophagales</taxon>
        <taxon>Cyclobacteriaceae</taxon>
        <taxon>Aquiflexum</taxon>
    </lineage>
</organism>
<proteinExistence type="predicted"/>
<accession>A0A1W2HAW3</accession>
<evidence type="ECO:0000313" key="2">
    <source>
        <dbReference type="Proteomes" id="UP000192333"/>
    </source>
</evidence>
<evidence type="ECO:0000313" key="1">
    <source>
        <dbReference type="EMBL" id="SMD46013.1"/>
    </source>
</evidence>
<dbReference type="Proteomes" id="UP000192333">
    <property type="component" value="Chromosome I"/>
</dbReference>